<evidence type="ECO:0000256" key="9">
    <source>
        <dbReference type="ARBA" id="ARBA00052530"/>
    </source>
</evidence>
<dbReference type="GO" id="GO:0102965">
    <property type="term" value="F:alcohol-forming long-chain fatty acyl-CoA reductase activity"/>
    <property type="evidence" value="ECO:0007669"/>
    <property type="project" value="UniProtKB-EC"/>
</dbReference>
<evidence type="ECO:0000256" key="5">
    <source>
        <dbReference type="ARBA" id="ARBA00022857"/>
    </source>
</evidence>
<dbReference type="EC" id="1.2.1.84" evidence="10"/>
<evidence type="ECO:0000256" key="8">
    <source>
        <dbReference type="ARBA" id="ARBA00023136"/>
    </source>
</evidence>
<dbReference type="EMBL" id="JAYRBN010000007">
    <property type="protein sequence ID" value="KAL2751311.1"/>
    <property type="molecule type" value="Genomic_DNA"/>
</dbReference>
<dbReference type="Proteomes" id="UP001607303">
    <property type="component" value="Unassembled WGS sequence"/>
</dbReference>
<evidence type="ECO:0000256" key="6">
    <source>
        <dbReference type="ARBA" id="ARBA00022989"/>
    </source>
</evidence>
<feature type="transmembrane region" description="Helical" evidence="10">
    <location>
        <begin position="390"/>
        <end position="415"/>
    </location>
</feature>
<dbReference type="InterPro" id="IPR013120">
    <property type="entry name" value="FAR_NAD-bd"/>
</dbReference>
<evidence type="ECO:0000256" key="3">
    <source>
        <dbReference type="ARBA" id="ARBA00022516"/>
    </source>
</evidence>
<keyword evidence="8 10" id="KW-0472">Membrane</keyword>
<feature type="domain" description="Fatty acyl-CoA reductase C-terminal" evidence="11">
    <location>
        <begin position="399"/>
        <end position="491"/>
    </location>
</feature>
<evidence type="ECO:0000259" key="11">
    <source>
        <dbReference type="Pfam" id="PF03015"/>
    </source>
</evidence>
<comment type="caution">
    <text evidence="13">The sequence shown here is derived from an EMBL/GenBank/DDBJ whole genome shotgun (WGS) entry which is preliminary data.</text>
</comment>
<dbReference type="CDD" id="cd09071">
    <property type="entry name" value="FAR_C"/>
    <property type="match status" value="1"/>
</dbReference>
<dbReference type="SUPFAM" id="SSF51735">
    <property type="entry name" value="NAD(P)-binding Rossmann-fold domains"/>
    <property type="match status" value="1"/>
</dbReference>
<comment type="similarity">
    <text evidence="2 10">Belongs to the fatty acyl-CoA reductase family.</text>
</comment>
<dbReference type="Gene3D" id="3.40.50.720">
    <property type="entry name" value="NAD(P)-binding Rossmann-like Domain"/>
    <property type="match status" value="1"/>
</dbReference>
<dbReference type="Pfam" id="PF07993">
    <property type="entry name" value="NAD_binding_4"/>
    <property type="match status" value="1"/>
</dbReference>
<dbReference type="GO" id="GO:1901568">
    <property type="term" value="P:fatty acid derivative metabolic process"/>
    <property type="evidence" value="ECO:0007669"/>
    <property type="project" value="UniProtKB-ARBA"/>
</dbReference>
<name>A0ABD2D1S5_VESMC</name>
<dbReference type="PANTHER" id="PTHR11011">
    <property type="entry name" value="MALE STERILITY PROTEIN 2-RELATED"/>
    <property type="match status" value="1"/>
</dbReference>
<dbReference type="InterPro" id="IPR033640">
    <property type="entry name" value="FAR_C"/>
</dbReference>
<keyword evidence="6 10" id="KW-1133">Transmembrane helix</keyword>
<dbReference type="InterPro" id="IPR026055">
    <property type="entry name" value="FAR"/>
</dbReference>
<keyword evidence="10" id="KW-0560">Oxidoreductase</keyword>
<dbReference type="CDD" id="cd05236">
    <property type="entry name" value="FAR-N_SDR_e"/>
    <property type="match status" value="1"/>
</dbReference>
<evidence type="ECO:0000256" key="10">
    <source>
        <dbReference type="RuleBase" id="RU363097"/>
    </source>
</evidence>
<reference evidence="13 14" key="1">
    <citation type="journal article" date="2024" name="Ann. Entomol. Soc. Am.">
        <title>Genomic analyses of the southern and eastern yellowjacket wasps (Hymenoptera: Vespidae) reveal evolutionary signatures of social life.</title>
        <authorList>
            <person name="Catto M.A."/>
            <person name="Caine P.B."/>
            <person name="Orr S.E."/>
            <person name="Hunt B.G."/>
            <person name="Goodisman M.A.D."/>
        </authorList>
    </citation>
    <scope>NUCLEOTIDE SEQUENCE [LARGE SCALE GENOMIC DNA]</scope>
    <source>
        <strain evidence="13">232</strain>
        <tissue evidence="13">Head and thorax</tissue>
    </source>
</reference>
<keyword evidence="5 10" id="KW-0521">NADP</keyword>
<keyword evidence="14" id="KW-1185">Reference proteome</keyword>
<keyword evidence="3 10" id="KW-0444">Lipid biosynthesis</keyword>
<dbReference type="PANTHER" id="PTHR11011:SF60">
    <property type="entry name" value="FATTY ACYL-COA REDUCTASE-RELATED"/>
    <property type="match status" value="1"/>
</dbReference>
<keyword evidence="7 10" id="KW-0443">Lipid metabolism</keyword>
<evidence type="ECO:0000259" key="12">
    <source>
        <dbReference type="Pfam" id="PF07993"/>
    </source>
</evidence>
<feature type="domain" description="Thioester reductase (TE)" evidence="12">
    <location>
        <begin position="40"/>
        <end position="309"/>
    </location>
</feature>
<evidence type="ECO:0000256" key="7">
    <source>
        <dbReference type="ARBA" id="ARBA00023098"/>
    </source>
</evidence>
<evidence type="ECO:0000256" key="4">
    <source>
        <dbReference type="ARBA" id="ARBA00022692"/>
    </source>
</evidence>
<comment type="catalytic activity">
    <reaction evidence="9 10">
        <text>a long-chain fatty acyl-CoA + 2 NADPH + 2 H(+) = a long-chain primary fatty alcohol + 2 NADP(+) + CoA</text>
        <dbReference type="Rhea" id="RHEA:52716"/>
        <dbReference type="ChEBI" id="CHEBI:15378"/>
        <dbReference type="ChEBI" id="CHEBI:57287"/>
        <dbReference type="ChEBI" id="CHEBI:57783"/>
        <dbReference type="ChEBI" id="CHEBI:58349"/>
        <dbReference type="ChEBI" id="CHEBI:77396"/>
        <dbReference type="ChEBI" id="CHEBI:83139"/>
        <dbReference type="EC" id="1.2.1.84"/>
    </reaction>
</comment>
<protein>
    <recommendedName>
        <fullName evidence="10">Fatty acyl-CoA reductase</fullName>
        <ecNumber evidence="10">1.2.1.84</ecNumber>
    </recommendedName>
</protein>
<dbReference type="InterPro" id="IPR036291">
    <property type="entry name" value="NAD(P)-bd_dom_sf"/>
</dbReference>
<evidence type="ECO:0000256" key="2">
    <source>
        <dbReference type="ARBA" id="ARBA00005928"/>
    </source>
</evidence>
<accession>A0ABD2D1S5</accession>
<proteinExistence type="inferred from homology"/>
<feature type="transmembrane region" description="Helical" evidence="10">
    <location>
        <begin position="506"/>
        <end position="529"/>
    </location>
</feature>
<comment type="subcellular location">
    <subcellularLocation>
        <location evidence="1">Membrane</location>
        <topology evidence="1">Multi-pass membrane protein</topology>
    </subcellularLocation>
</comment>
<organism evidence="13 14">
    <name type="scientific">Vespula maculifrons</name>
    <name type="common">Eastern yellow jacket</name>
    <name type="synonym">Wasp</name>
    <dbReference type="NCBI Taxonomy" id="7453"/>
    <lineage>
        <taxon>Eukaryota</taxon>
        <taxon>Metazoa</taxon>
        <taxon>Ecdysozoa</taxon>
        <taxon>Arthropoda</taxon>
        <taxon>Hexapoda</taxon>
        <taxon>Insecta</taxon>
        <taxon>Pterygota</taxon>
        <taxon>Neoptera</taxon>
        <taxon>Endopterygota</taxon>
        <taxon>Hymenoptera</taxon>
        <taxon>Apocrita</taxon>
        <taxon>Aculeata</taxon>
        <taxon>Vespoidea</taxon>
        <taxon>Vespidae</taxon>
        <taxon>Vespinae</taxon>
        <taxon>Vespula</taxon>
    </lineage>
</organism>
<sequence>MTLLNDQAYKEGRFSTVEEPNDFNQRSEVSDFFSGRKILITGGSGFLGGLILEKLLRSCPEIKTIYLLMRGKKQKDMQTRFKEYFNNKIFERLKKEQKHVEKKIVLIESNMSELKLGISEEDRERIKDTEVIFHSAASVRFNEPLRFIINVNVRGTRELLLLAQEMPNLKIFTYLSTAFSNCIHRKIEEKFYEPPLKAESIIQLIEILNDDQLNLITPKLLGKYPNTYTYSKAICEDTVRRYSNGIPVCIVRPSSVLSTEKDPIPGWINNFYGLTGAIFGAAIGILHVMRCNLKLLNDIIPADYVINNIIVATWDTAKNRSVLPSITDSNKDNKSLPVDEEEIPIYNIVSFAQNPLTWKFCSSKLQELKFTIHCNKSVWYPFFICHQNKYIIELLTIFLHWIPGLIIDSIIYLIGKKPMLINIYRKIDKYKNVVSFFSTRQWEFTTDNVVALWNKLSVVDKHKFFFNIADLNWDSYFLTYVKGIQTFLIKDDEEDIKKAKNLHKRLYIIHYTFVTVLSGLLLWGLYLLLEFLYTFLFSF</sequence>
<dbReference type="FunFam" id="3.40.50.720:FF:000143">
    <property type="entry name" value="Fatty acyl-CoA reductase"/>
    <property type="match status" value="1"/>
</dbReference>
<evidence type="ECO:0000256" key="1">
    <source>
        <dbReference type="ARBA" id="ARBA00004141"/>
    </source>
</evidence>
<keyword evidence="4 10" id="KW-0812">Transmembrane</keyword>
<evidence type="ECO:0000313" key="14">
    <source>
        <dbReference type="Proteomes" id="UP001607303"/>
    </source>
</evidence>
<evidence type="ECO:0000313" key="13">
    <source>
        <dbReference type="EMBL" id="KAL2751311.1"/>
    </source>
</evidence>
<comment type="function">
    <text evidence="10">Catalyzes the reduction of fatty acyl-CoA to fatty alcohols.</text>
</comment>
<gene>
    <name evidence="13" type="ORF">V1477_000469</name>
</gene>
<dbReference type="Pfam" id="PF03015">
    <property type="entry name" value="Sterile"/>
    <property type="match status" value="1"/>
</dbReference>
<dbReference type="GO" id="GO:0016020">
    <property type="term" value="C:membrane"/>
    <property type="evidence" value="ECO:0007669"/>
    <property type="project" value="UniProtKB-SubCell"/>
</dbReference>
<dbReference type="AlphaFoldDB" id="A0ABD2D1S5"/>